<keyword evidence="7" id="KW-0223">Dioxygenase</keyword>
<feature type="domain" description="Extradiol ring-cleavage dioxygenase class III enzyme subunit B" evidence="6">
    <location>
        <begin position="25"/>
        <end position="254"/>
    </location>
</feature>
<protein>
    <submittedName>
        <fullName evidence="7">Dioxygenase</fullName>
    </submittedName>
</protein>
<keyword evidence="4" id="KW-0862">Zinc</keyword>
<dbReference type="RefSeq" id="WP_144357254.1">
    <property type="nucleotide sequence ID" value="NZ_VMNH01000003.1"/>
</dbReference>
<dbReference type="GO" id="GO:0008270">
    <property type="term" value="F:zinc ion binding"/>
    <property type="evidence" value="ECO:0007669"/>
    <property type="project" value="InterPro"/>
</dbReference>
<dbReference type="InterPro" id="IPR014436">
    <property type="entry name" value="Extradiol_dOase_DODA"/>
</dbReference>
<dbReference type="SUPFAM" id="SSF53213">
    <property type="entry name" value="LigB-like"/>
    <property type="match status" value="1"/>
</dbReference>
<dbReference type="AlphaFoldDB" id="A0A558DP41"/>
<keyword evidence="3" id="KW-0479">Metal-binding</keyword>
<keyword evidence="5" id="KW-0560">Oxidoreductase</keyword>
<dbReference type="PANTHER" id="PTHR30096:SF0">
    <property type="entry name" value="4,5-DOPA DIOXYGENASE EXTRADIOL-LIKE PROTEIN"/>
    <property type="match status" value="1"/>
</dbReference>
<proteinExistence type="inferred from homology"/>
<evidence type="ECO:0000313" key="8">
    <source>
        <dbReference type="Proteomes" id="UP000316649"/>
    </source>
</evidence>
<dbReference type="InterPro" id="IPR004183">
    <property type="entry name" value="Xdiol_dOase_suB"/>
</dbReference>
<accession>A0A558DP41</accession>
<evidence type="ECO:0000259" key="6">
    <source>
        <dbReference type="Pfam" id="PF02900"/>
    </source>
</evidence>
<evidence type="ECO:0000313" key="7">
    <source>
        <dbReference type="EMBL" id="TVO78409.1"/>
    </source>
</evidence>
<evidence type="ECO:0000256" key="1">
    <source>
        <dbReference type="ARBA" id="ARBA00001947"/>
    </source>
</evidence>
<evidence type="ECO:0000256" key="2">
    <source>
        <dbReference type="ARBA" id="ARBA00007581"/>
    </source>
</evidence>
<dbReference type="Proteomes" id="UP000316649">
    <property type="component" value="Unassembled WGS sequence"/>
</dbReference>
<keyword evidence="8" id="KW-1185">Reference proteome</keyword>
<evidence type="ECO:0000256" key="5">
    <source>
        <dbReference type="ARBA" id="ARBA00023002"/>
    </source>
</evidence>
<sequence length="257" mass="28562">MPDKQPALFISHGAPDFVLTDHVANTTLKNLGKKIASPKTIIIISAHWTHTPIGITTATSHRIIYDFSGFPEALYQLNYPAKGDPALAGQIAQQLERSGFSVALDQERGLDHGAWVPLMLIYPTAEIPVIQVSLPMGTLRESAKLGEALAPFREQGVLIIGSGGSVHNLRTMNREGRTDVWAKKFEYWLQQNVEGNRFDRVINPQQFTPLFDQAHPTPEHFAPLIVAWSAGNKTKPGRRFHQSFMYGNIGMAMYEFG</sequence>
<comment type="cofactor">
    <cofactor evidence="1">
        <name>Zn(2+)</name>
        <dbReference type="ChEBI" id="CHEBI:29105"/>
    </cofactor>
</comment>
<evidence type="ECO:0000256" key="3">
    <source>
        <dbReference type="ARBA" id="ARBA00022723"/>
    </source>
</evidence>
<comment type="similarity">
    <text evidence="2">Belongs to the DODA-type extradiol aromatic ring-opening dioxygenase family.</text>
</comment>
<dbReference type="OrthoDB" id="9790889at2"/>
<evidence type="ECO:0000256" key="4">
    <source>
        <dbReference type="ARBA" id="ARBA00022833"/>
    </source>
</evidence>
<dbReference type="Gene3D" id="3.40.830.10">
    <property type="entry name" value="LigB-like"/>
    <property type="match status" value="1"/>
</dbReference>
<dbReference type="PANTHER" id="PTHR30096">
    <property type="entry name" value="4,5-DOPA DIOXYGENASE EXTRADIOL-LIKE PROTEIN"/>
    <property type="match status" value="1"/>
</dbReference>
<organism evidence="7 8">
    <name type="scientific">Sedimenticola selenatireducens</name>
    <dbReference type="NCBI Taxonomy" id="191960"/>
    <lineage>
        <taxon>Bacteria</taxon>
        <taxon>Pseudomonadati</taxon>
        <taxon>Pseudomonadota</taxon>
        <taxon>Gammaproteobacteria</taxon>
        <taxon>Chromatiales</taxon>
        <taxon>Sedimenticolaceae</taxon>
        <taxon>Sedimenticola</taxon>
    </lineage>
</organism>
<dbReference type="PIRSF" id="PIRSF006157">
    <property type="entry name" value="Doxgns_DODA"/>
    <property type="match status" value="1"/>
</dbReference>
<reference evidence="7 8" key="1">
    <citation type="submission" date="2019-07" db="EMBL/GenBank/DDBJ databases">
        <title>The pathways for chlorine oxyanion respiration interact through the shared metabolite chlorate.</title>
        <authorList>
            <person name="Barnum T.P."/>
            <person name="Cheng Y."/>
            <person name="Hill K.A."/>
            <person name="Lucas L.N."/>
            <person name="Carlson H.K."/>
            <person name="Coates J.D."/>
        </authorList>
    </citation>
    <scope>NUCLEOTIDE SEQUENCE [LARGE SCALE GENOMIC DNA]</scope>
    <source>
        <strain evidence="7 8">BK-1</strain>
    </source>
</reference>
<gene>
    <name evidence="7" type="ORF">FHP88_01715</name>
</gene>
<dbReference type="CDD" id="cd07363">
    <property type="entry name" value="45_DOPA_Dioxygenase"/>
    <property type="match status" value="1"/>
</dbReference>
<dbReference type="GO" id="GO:0008198">
    <property type="term" value="F:ferrous iron binding"/>
    <property type="evidence" value="ECO:0007669"/>
    <property type="project" value="InterPro"/>
</dbReference>
<name>A0A558DP41_9GAMM</name>
<dbReference type="GO" id="GO:0016702">
    <property type="term" value="F:oxidoreductase activity, acting on single donors with incorporation of molecular oxygen, incorporation of two atoms of oxygen"/>
    <property type="evidence" value="ECO:0007669"/>
    <property type="project" value="UniProtKB-ARBA"/>
</dbReference>
<dbReference type="EMBL" id="VMNH01000003">
    <property type="protein sequence ID" value="TVO78409.1"/>
    <property type="molecule type" value="Genomic_DNA"/>
</dbReference>
<dbReference type="Pfam" id="PF02900">
    <property type="entry name" value="LigB"/>
    <property type="match status" value="1"/>
</dbReference>
<comment type="caution">
    <text evidence="7">The sequence shown here is derived from an EMBL/GenBank/DDBJ whole genome shotgun (WGS) entry which is preliminary data.</text>
</comment>